<feature type="compositionally biased region" description="Basic and acidic residues" evidence="1">
    <location>
        <begin position="230"/>
        <end position="249"/>
    </location>
</feature>
<organism evidence="2 3">
    <name type="scientific">Plutella xylostella</name>
    <name type="common">Diamondback moth</name>
    <name type="synonym">Plutella maculipennis</name>
    <dbReference type="NCBI Taxonomy" id="51655"/>
    <lineage>
        <taxon>Eukaryota</taxon>
        <taxon>Metazoa</taxon>
        <taxon>Ecdysozoa</taxon>
        <taxon>Arthropoda</taxon>
        <taxon>Hexapoda</taxon>
        <taxon>Insecta</taxon>
        <taxon>Pterygota</taxon>
        <taxon>Neoptera</taxon>
        <taxon>Endopterygota</taxon>
        <taxon>Lepidoptera</taxon>
        <taxon>Glossata</taxon>
        <taxon>Ditrysia</taxon>
        <taxon>Yponomeutoidea</taxon>
        <taxon>Plutellidae</taxon>
        <taxon>Plutella</taxon>
    </lineage>
</organism>
<feature type="region of interest" description="Disordered" evidence="1">
    <location>
        <begin position="781"/>
        <end position="801"/>
    </location>
</feature>
<sequence length="892" mass="100802">MSIFNELLQKINEVPNGFIKNLKDDLQSALDSIDKFGDDFLAAKTKTRDASQKNKNATALQSIHEDEDEPAKGQPEQEKRRPSRASKSSLDNKNADDAPKRRSKKRSKDEVDEMSSPEQDKRPKRNASVKAQGVISKQVNVNLSSKLRREASSEDARGSKRRGRKDDGSDKENSEPVVQVKLEKISLPPEPMDTESLPLDINVKLEPNKDDIAMPPPAAPIPKPRGRAAKNKEKEREAEDSVREEESNRRRNTRGKKTDTAAPPVPAPRPTRASSRASSRANSTVSEPVEVATQESRPKRTRAKKKVSETTDSEKETTTQDNATPEKPRPKRTRRGQKAAEKEPKEKETENLPQEEAKPVEIISPKEERISEPPTNISSPILTKKNNTKSKDTKSKLQRDSTDGAIQVNGVGNSNLDQTHTISTDMNVTVNICNGEMDKTVILPNGKYDHGKTTNMNETVVIDSSTASRETMVIEKHPEIMNATVVIEKIQEPQVTNVTDDNSLLTDDNSDHEPATPPRQDLPSSQPKYPPPLALISPPDALPPRRAAPRNFFDLDEPAENQTPPDKISKAVLSAETLTKMNSLIFNGKTQPQISSSASKPRANIVTSVKSLIPSSTSKLSSLSKHMEEHDNMKKEREDARKKKEAMLLAKKEQQKRKREEKMAAAAAAREQAERERQLAIEAAARERQEKQAQADHGKMERMKEAERKKLELARKVAEMEERRKAEERARQRRLEDEQKRAEDAKKRQMEEQEAVKKEAAQMAKEIEKRHKEYLEKQKMKQRMEANKMHTPLKHTSFSSQSTLEPVYMADGFEQLNSDEEQDEPSVRRPVPAWSSSKGRYQQLTIQSQLRQAHVARWFCVRAQTPDLRTMFPDIDRRALKRTSSAVWRTPR</sequence>
<reference evidence="2 3" key="1">
    <citation type="submission" date="2021-06" db="EMBL/GenBank/DDBJ databases">
        <title>A haploid diamondback moth (Plutella xylostella L.) genome assembly resolves 31 chromosomes and identifies a diamide resistance mutation.</title>
        <authorList>
            <person name="Ward C.M."/>
            <person name="Perry K.D."/>
            <person name="Baker G."/>
            <person name="Powis K."/>
            <person name="Heckel D.G."/>
            <person name="Baxter S.W."/>
        </authorList>
    </citation>
    <scope>NUCLEOTIDE SEQUENCE [LARGE SCALE GENOMIC DNA]</scope>
    <source>
        <strain evidence="2 3">LV</strain>
        <tissue evidence="2">Single pupa</tissue>
    </source>
</reference>
<evidence type="ECO:0000256" key="1">
    <source>
        <dbReference type="SAM" id="MobiDB-lite"/>
    </source>
</evidence>
<feature type="compositionally biased region" description="Basic and acidic residues" evidence="1">
    <location>
        <begin position="671"/>
        <end position="763"/>
    </location>
</feature>
<evidence type="ECO:0000313" key="2">
    <source>
        <dbReference type="EMBL" id="KAG7296499.1"/>
    </source>
</evidence>
<feature type="region of interest" description="Disordered" evidence="1">
    <location>
        <begin position="493"/>
        <end position="549"/>
    </location>
</feature>
<name>A0ABQ7PUD2_PLUXY</name>
<comment type="caution">
    <text evidence="2">The sequence shown here is derived from an EMBL/GenBank/DDBJ whole genome shotgun (WGS) entry which is preliminary data.</text>
</comment>
<dbReference type="EMBL" id="JAHIBW010000028">
    <property type="protein sequence ID" value="KAG7296499.1"/>
    <property type="molecule type" value="Genomic_DNA"/>
</dbReference>
<feature type="compositionally biased region" description="Basic and acidic residues" evidence="1">
    <location>
        <begin position="147"/>
        <end position="174"/>
    </location>
</feature>
<gene>
    <name evidence="2" type="ORF">JYU34_020261</name>
</gene>
<feature type="region of interest" description="Disordered" evidence="1">
    <location>
        <begin position="45"/>
        <end position="403"/>
    </location>
</feature>
<feature type="compositionally biased region" description="Basic and acidic residues" evidence="1">
    <location>
        <begin position="306"/>
        <end position="328"/>
    </location>
</feature>
<keyword evidence="3" id="KW-1185">Reference proteome</keyword>
<feature type="compositionally biased region" description="Polar residues" evidence="1">
    <location>
        <begin position="135"/>
        <end position="145"/>
    </location>
</feature>
<protein>
    <submittedName>
        <fullName evidence="2">Uncharacterized protein</fullName>
    </submittedName>
</protein>
<accession>A0ABQ7PUD2</accession>
<feature type="compositionally biased region" description="Low complexity" evidence="1">
    <location>
        <begin position="270"/>
        <end position="286"/>
    </location>
</feature>
<dbReference type="Proteomes" id="UP000823941">
    <property type="component" value="Chromosome 28"/>
</dbReference>
<feature type="compositionally biased region" description="Basic and acidic residues" evidence="1">
    <location>
        <begin position="338"/>
        <end position="371"/>
    </location>
</feature>
<feature type="compositionally biased region" description="Basic and acidic residues" evidence="1">
    <location>
        <begin position="389"/>
        <end position="402"/>
    </location>
</feature>
<feature type="compositionally biased region" description="Pro residues" evidence="1">
    <location>
        <begin position="214"/>
        <end position="223"/>
    </location>
</feature>
<evidence type="ECO:0000313" key="3">
    <source>
        <dbReference type="Proteomes" id="UP000823941"/>
    </source>
</evidence>
<feature type="region of interest" description="Disordered" evidence="1">
    <location>
        <begin position="617"/>
        <end position="763"/>
    </location>
</feature>
<feature type="region of interest" description="Disordered" evidence="1">
    <location>
        <begin position="817"/>
        <end position="836"/>
    </location>
</feature>
<feature type="compositionally biased region" description="Basic and acidic residues" evidence="1">
    <location>
        <begin position="625"/>
        <end position="663"/>
    </location>
</feature>
<proteinExistence type="predicted"/>